<dbReference type="PRINTS" id="PR00411">
    <property type="entry name" value="PNDRDTASEI"/>
</dbReference>
<organism evidence="2 3">
    <name type="scientific">Brevibacterium yomogidense</name>
    <dbReference type="NCBI Taxonomy" id="946573"/>
    <lineage>
        <taxon>Bacteria</taxon>
        <taxon>Bacillati</taxon>
        <taxon>Actinomycetota</taxon>
        <taxon>Actinomycetes</taxon>
        <taxon>Micrococcales</taxon>
        <taxon>Brevibacteriaceae</taxon>
        <taxon>Brevibacterium</taxon>
    </lineage>
</organism>
<evidence type="ECO:0000313" key="2">
    <source>
        <dbReference type="EMBL" id="SLN00018.1"/>
    </source>
</evidence>
<dbReference type="EC" id="1.1.1.122" evidence="2"/>
<dbReference type="SUPFAM" id="SSF51905">
    <property type="entry name" value="FAD/NAD(P)-binding domain"/>
    <property type="match status" value="1"/>
</dbReference>
<dbReference type="Gene3D" id="3.50.50.60">
    <property type="entry name" value="FAD/NAD(P)-binding domain"/>
    <property type="match status" value="1"/>
</dbReference>
<evidence type="ECO:0000313" key="3">
    <source>
        <dbReference type="Proteomes" id="UP000196581"/>
    </source>
</evidence>
<dbReference type="PANTHER" id="PTHR43539">
    <property type="entry name" value="FLAVIN-BINDING MONOOXYGENASE-LIKE PROTEIN (AFU_ORTHOLOGUE AFUA_4G09220)"/>
    <property type="match status" value="1"/>
</dbReference>
<dbReference type="Proteomes" id="UP000196581">
    <property type="component" value="Unassembled WGS sequence"/>
</dbReference>
<accession>A0A1X6XLJ2</accession>
<evidence type="ECO:0000256" key="1">
    <source>
        <dbReference type="ARBA" id="ARBA00023002"/>
    </source>
</evidence>
<name>A0A1X6XLJ2_9MICO</name>
<dbReference type="InterPro" id="IPR050982">
    <property type="entry name" value="Auxin_biosynth/cation_transpt"/>
</dbReference>
<dbReference type="GO" id="GO:0004497">
    <property type="term" value="F:monooxygenase activity"/>
    <property type="evidence" value="ECO:0007669"/>
    <property type="project" value="TreeGrafter"/>
</dbReference>
<dbReference type="AlphaFoldDB" id="A0A1X6XLJ2"/>
<dbReference type="GO" id="GO:0047834">
    <property type="term" value="F:D-threo-aldose 1-dehydrogenase activity"/>
    <property type="evidence" value="ECO:0007669"/>
    <property type="project" value="UniProtKB-EC"/>
</dbReference>
<dbReference type="PRINTS" id="PR00368">
    <property type="entry name" value="FADPNR"/>
</dbReference>
<dbReference type="PANTHER" id="PTHR43539:SF78">
    <property type="entry name" value="FLAVIN-CONTAINING MONOOXYGENASE"/>
    <property type="match status" value="1"/>
</dbReference>
<dbReference type="InterPro" id="IPR036188">
    <property type="entry name" value="FAD/NAD-bd_sf"/>
</dbReference>
<protein>
    <submittedName>
        <fullName evidence="2">L-fuco-beta-pyranose dehydrogenase</fullName>
        <ecNumber evidence="2">1.1.1.122</ecNumber>
    </submittedName>
</protein>
<reference evidence="3" key="1">
    <citation type="submission" date="2017-02" db="EMBL/GenBank/DDBJ databases">
        <authorList>
            <person name="Dridi B."/>
        </authorList>
    </citation>
    <scope>NUCLEOTIDE SEQUENCE [LARGE SCALE GENOMIC DNA]</scope>
    <source>
        <strain evidence="3">B Co 03.10</strain>
    </source>
</reference>
<dbReference type="GO" id="GO:0050660">
    <property type="term" value="F:flavin adenine dinucleotide binding"/>
    <property type="evidence" value="ECO:0007669"/>
    <property type="project" value="TreeGrafter"/>
</dbReference>
<sequence length="382" mass="41342">MAELDPGADVGVDVVVIGMGQAGLSAAYHLQRRGYELGERMLLLDANPGPGGAWQHRWPSLTLKTANRVNDLPGWGLEDAIDVDEEVPAAQTVPEYYRAYEERFGLQVIRPVTVDRVEQPGGVGSDFVVTVSGAGVGATARTIRARAIVNATGTWDRPRIPYYPGIGTFAGRQLHTRDYTRPEDFAGERVLVVGAGISAVQHLAELAPVAQTSWVTRTRPDIRNAEFTPEVGADVVARVDERVRQGLPPASVVSNTGLPINAVETGSLPQCHPMFDRLDAHGAVWDALSLRSWGSAPEARRIDVDVILWATGFLHRLDHLAPLGLRTEDGGLLVDGRATTRAVRNHGVHLPGYGPSASTIGANRAGRWVARELEEYLDSQDR</sequence>
<dbReference type="Pfam" id="PF13738">
    <property type="entry name" value="Pyr_redox_3"/>
    <property type="match status" value="1"/>
</dbReference>
<dbReference type="RefSeq" id="WP_087008534.1">
    <property type="nucleotide sequence ID" value="NZ_FWFF01000019.1"/>
</dbReference>
<keyword evidence="3" id="KW-1185">Reference proteome</keyword>
<keyword evidence="1 2" id="KW-0560">Oxidoreductase</keyword>
<proteinExistence type="predicted"/>
<dbReference type="EMBL" id="FWFF01000019">
    <property type="protein sequence ID" value="SLN00018.1"/>
    <property type="molecule type" value="Genomic_DNA"/>
</dbReference>
<gene>
    <name evidence="2" type="ORF">FM105_12060</name>
</gene>